<proteinExistence type="predicted"/>
<evidence type="ECO:0000256" key="5">
    <source>
        <dbReference type="ARBA" id="ARBA00022692"/>
    </source>
</evidence>
<feature type="transmembrane region" description="Helical" evidence="9">
    <location>
        <begin position="59"/>
        <end position="76"/>
    </location>
</feature>
<name>A0A124FFS8_9THEM</name>
<keyword evidence="4" id="KW-0997">Cell inner membrane</keyword>
<evidence type="ECO:0000256" key="8">
    <source>
        <dbReference type="ARBA" id="ARBA00039381"/>
    </source>
</evidence>
<evidence type="ECO:0000256" key="4">
    <source>
        <dbReference type="ARBA" id="ARBA00022519"/>
    </source>
</evidence>
<feature type="transmembrane region" description="Helical" evidence="9">
    <location>
        <begin position="283"/>
        <end position="302"/>
    </location>
</feature>
<evidence type="ECO:0000313" key="11">
    <source>
        <dbReference type="Proteomes" id="UP000058636"/>
    </source>
</evidence>
<keyword evidence="3" id="KW-1003">Cell membrane</keyword>
<feature type="transmembrane region" description="Helical" evidence="9">
    <location>
        <begin position="5"/>
        <end position="22"/>
    </location>
</feature>
<organism evidence="10 11">
    <name type="scientific">Thermotoga petrophila</name>
    <dbReference type="NCBI Taxonomy" id="93929"/>
    <lineage>
        <taxon>Bacteria</taxon>
        <taxon>Thermotogati</taxon>
        <taxon>Thermotogota</taxon>
        <taxon>Thermotogae</taxon>
        <taxon>Thermotogales</taxon>
        <taxon>Thermotogaceae</taxon>
        <taxon>Thermotoga</taxon>
    </lineage>
</organism>
<evidence type="ECO:0000256" key="2">
    <source>
        <dbReference type="ARBA" id="ARBA00022448"/>
    </source>
</evidence>
<dbReference type="InterPro" id="IPR001851">
    <property type="entry name" value="ABC_transp_permease"/>
</dbReference>
<dbReference type="Pfam" id="PF02653">
    <property type="entry name" value="BPD_transp_2"/>
    <property type="match status" value="1"/>
</dbReference>
<evidence type="ECO:0000256" key="7">
    <source>
        <dbReference type="ARBA" id="ARBA00023136"/>
    </source>
</evidence>
<evidence type="ECO:0000256" key="9">
    <source>
        <dbReference type="SAM" id="Phobius"/>
    </source>
</evidence>
<feature type="transmembrane region" description="Helical" evidence="9">
    <location>
        <begin position="150"/>
        <end position="171"/>
    </location>
</feature>
<dbReference type="CDD" id="cd06579">
    <property type="entry name" value="TM_PBP1_transp_AraH_like"/>
    <property type="match status" value="1"/>
</dbReference>
<dbReference type="AlphaFoldDB" id="A0A124FFS8"/>
<dbReference type="PATRIC" id="fig|93930.3.peg.509"/>
<feature type="transmembrane region" description="Helical" evidence="9">
    <location>
        <begin position="82"/>
        <end position="105"/>
    </location>
</feature>
<gene>
    <name evidence="10" type="ORF">XD57_1464</name>
</gene>
<comment type="caution">
    <text evidence="10">The sequence shown here is derived from an EMBL/GenBank/DDBJ whole genome shotgun (WGS) entry which is preliminary data.</text>
</comment>
<dbReference type="PANTHER" id="PTHR32196:SF71">
    <property type="entry name" value="AUTOINDUCER 2 IMPORT SYSTEM PERMEASE PROTEIN LSRD"/>
    <property type="match status" value="1"/>
</dbReference>
<protein>
    <recommendedName>
        <fullName evidence="8">Autoinducer 2 import system permease protein LsrD</fullName>
    </recommendedName>
</protein>
<sequence length="317" mass="33647">MKKSLPLLIFLVVEIFTLSLFSREFLTIKNLLETLRYAVELGIMAVPMTMIIATGGIDLSVASMLALTGILIGIVWKHTNNIWISSLVGLSIACGLGGINGLIITKMKIPPIVVTIATMAAYRGLANGLGGGRGITNFPDGFETFGQGSLLNLIPYSAFIMIVVAIVGYVVMEKSKLGRYITAIGYNEVGTYYSGIKVDKLKLMLYTSSGMIAGLAGIIYTARLGAAKANAFVGGELEVITAVVLGGTSVTGGENNITGTIISVLIITFLKNGLNLARIPHSVQTMLIGIILIFAIVTYSKLRGVPLSLIKKKILKS</sequence>
<keyword evidence="2" id="KW-0813">Transport</keyword>
<evidence type="ECO:0000256" key="1">
    <source>
        <dbReference type="ARBA" id="ARBA00004651"/>
    </source>
</evidence>
<evidence type="ECO:0000313" key="10">
    <source>
        <dbReference type="EMBL" id="KUK22436.1"/>
    </source>
</evidence>
<dbReference type="EMBL" id="LGFG01000163">
    <property type="protein sequence ID" value="KUK22436.1"/>
    <property type="molecule type" value="Genomic_DNA"/>
</dbReference>
<keyword evidence="7 9" id="KW-0472">Membrane</keyword>
<dbReference type="GO" id="GO:0005886">
    <property type="term" value="C:plasma membrane"/>
    <property type="evidence" value="ECO:0007669"/>
    <property type="project" value="UniProtKB-SubCell"/>
</dbReference>
<keyword evidence="6 9" id="KW-1133">Transmembrane helix</keyword>
<dbReference type="GO" id="GO:0022857">
    <property type="term" value="F:transmembrane transporter activity"/>
    <property type="evidence" value="ECO:0007669"/>
    <property type="project" value="InterPro"/>
</dbReference>
<comment type="subcellular location">
    <subcellularLocation>
        <location evidence="1">Cell membrane</location>
        <topology evidence="1">Multi-pass membrane protein</topology>
    </subcellularLocation>
</comment>
<reference evidence="10 11" key="1">
    <citation type="journal article" date="2015" name="MBio">
        <title>Genome-Resolved Metagenomic Analysis Reveals Roles for Candidate Phyla and Other Microbial Community Members in Biogeochemical Transformations in Oil Reservoirs.</title>
        <authorList>
            <person name="Hu P."/>
            <person name="Tom L."/>
            <person name="Singh A."/>
            <person name="Thomas B.C."/>
            <person name="Baker B.J."/>
            <person name="Piceno Y.M."/>
            <person name="Andersen G.L."/>
            <person name="Banfield J.F."/>
        </authorList>
    </citation>
    <scope>NUCLEOTIDE SEQUENCE [LARGE SCALE GENOMIC DNA]</scope>
    <source>
        <strain evidence="10">46_26</strain>
    </source>
</reference>
<evidence type="ECO:0000256" key="3">
    <source>
        <dbReference type="ARBA" id="ARBA00022475"/>
    </source>
</evidence>
<dbReference type="PANTHER" id="PTHR32196">
    <property type="entry name" value="ABC TRANSPORTER PERMEASE PROTEIN YPHD-RELATED-RELATED"/>
    <property type="match status" value="1"/>
</dbReference>
<feature type="transmembrane region" description="Helical" evidence="9">
    <location>
        <begin position="203"/>
        <end position="222"/>
    </location>
</feature>
<accession>A0A124FFS8</accession>
<dbReference type="Proteomes" id="UP000058636">
    <property type="component" value="Unassembled WGS sequence"/>
</dbReference>
<keyword evidence="5 9" id="KW-0812">Transmembrane</keyword>
<evidence type="ECO:0000256" key="6">
    <source>
        <dbReference type="ARBA" id="ARBA00022989"/>
    </source>
</evidence>